<dbReference type="EMBL" id="BROD01000001">
    <property type="protein sequence ID" value="GKX66118.1"/>
    <property type="molecule type" value="Genomic_DNA"/>
</dbReference>
<keyword evidence="1" id="KW-0436">Ligase</keyword>
<evidence type="ECO:0000313" key="1">
    <source>
        <dbReference type="EMBL" id="GKX66118.1"/>
    </source>
</evidence>
<dbReference type="Proteomes" id="UP001058074">
    <property type="component" value="Unassembled WGS sequence"/>
</dbReference>
<accession>A0ACB5RAT5</accession>
<organism evidence="1 2">
    <name type="scientific">Inconstantimicrobium mannanitabidum</name>
    <dbReference type="NCBI Taxonomy" id="1604901"/>
    <lineage>
        <taxon>Bacteria</taxon>
        <taxon>Bacillati</taxon>
        <taxon>Bacillota</taxon>
        <taxon>Clostridia</taxon>
        <taxon>Eubacteriales</taxon>
        <taxon>Clostridiaceae</taxon>
        <taxon>Inconstantimicrobium</taxon>
    </lineage>
</organism>
<keyword evidence="2" id="KW-1185">Reference proteome</keyword>
<protein>
    <submittedName>
        <fullName evidence="1">UDP-N-acetylmuramoyl-tripeptide--D-alanyl-D-alanine ligase</fullName>
    </submittedName>
</protein>
<gene>
    <name evidence="1" type="primary">murF</name>
    <name evidence="1" type="ORF">rsdtw13_13760</name>
</gene>
<reference evidence="1" key="1">
    <citation type="journal article" date="2025" name="Int. J. Syst. Evol. Microbiol.">
        <title>Inconstantimicrobium mannanitabidum sp. nov., a novel member of the family Clostridiaceae isolated from anoxic soil under the treatment of reductive soil disinfestation.</title>
        <authorList>
            <person name="Ueki A."/>
            <person name="Tonouchi A."/>
            <person name="Honma S."/>
            <person name="Kaku N."/>
            <person name="Ueki K."/>
        </authorList>
    </citation>
    <scope>NUCLEOTIDE SEQUENCE</scope>
    <source>
        <strain evidence="1">TW13</strain>
    </source>
</reference>
<proteinExistence type="predicted"/>
<comment type="caution">
    <text evidence="1">The sequence shown here is derived from an EMBL/GenBank/DDBJ whole genome shotgun (WGS) entry which is preliminary data.</text>
</comment>
<name>A0ACB5RAT5_9CLOT</name>
<sequence>MNLGLEEILKALNGKVVVKGREDFKVVSTDTRKIEVGSLFIALKGNNFNGNLFIKEAVEKGATICIVDEIHFQSAEITDSTIIKVDNTTEALKDLAEFYRKKLKIKVVGVTGSTGKTSTKDLIAAALSTKYKVFKTKGNFNNEIGLPLMVFQLDETYDVAVLEMGMSDFNEIHNLSKIARPDIAVITNIGISHIENLKTRDNILKAKMEITDFLKEKSPLILSGNDDKLVTVENSNFNVIKVGLDNKDYCIDNIKFLENETQFNTIIDGEKVKFTIPLLGKHNVYNTLLALCVGRNLGVSVTEMQQGMANLEATSMRLDIMKKDKYTIINDCYNSSPASVKAAIEVQKNLSSKRKVAILGTMKELGLESKSAHFEVGKFAKDNDVDLLLLTGEFTEEARLGYGEKNAYIYTSVSELINDLDNKIKIGDSILVKASRSMKFEQIIESLDKK</sequence>
<evidence type="ECO:0000313" key="2">
    <source>
        <dbReference type="Proteomes" id="UP001058074"/>
    </source>
</evidence>